<evidence type="ECO:0000313" key="1">
    <source>
        <dbReference type="EMBL" id="MDC7148502.1"/>
    </source>
</evidence>
<dbReference type="InterPro" id="IPR018534">
    <property type="entry name" value="Tet_reg_excision_RteC"/>
</dbReference>
<dbReference type="Proteomes" id="UP001213646">
    <property type="component" value="Unassembled WGS sequence"/>
</dbReference>
<dbReference type="RefSeq" id="WP_195486280.1">
    <property type="nucleotide sequence ID" value="NZ_CAOJXY010000001.1"/>
</dbReference>
<organism evidence="1 2">
    <name type="scientific">Parabacteroides johnsonii</name>
    <dbReference type="NCBI Taxonomy" id="387661"/>
    <lineage>
        <taxon>Bacteria</taxon>
        <taxon>Pseudomonadati</taxon>
        <taxon>Bacteroidota</taxon>
        <taxon>Bacteroidia</taxon>
        <taxon>Bacteroidales</taxon>
        <taxon>Tannerellaceae</taxon>
        <taxon>Parabacteroides</taxon>
    </lineage>
</organism>
<reference evidence="1" key="1">
    <citation type="submission" date="2023-01" db="EMBL/GenBank/DDBJ databases">
        <title>Exploring GABA producing Bacteroides strains toward improving mental health.</title>
        <authorList>
            <person name="Yousuf B."/>
            <person name="Bouhlel N.E."/>
            <person name="Mottawea W."/>
            <person name="Hammami R."/>
        </authorList>
    </citation>
    <scope>NUCLEOTIDE SEQUENCE</scope>
    <source>
        <strain evidence="1">UO.H1047</strain>
    </source>
</reference>
<name>A0AAW6I4F9_9BACT</name>
<dbReference type="EMBL" id="JAQPYX010000027">
    <property type="protein sequence ID" value="MDC7148502.1"/>
    <property type="molecule type" value="Genomic_DNA"/>
</dbReference>
<comment type="caution">
    <text evidence="1">The sequence shown here is derived from an EMBL/GenBank/DDBJ whole genome shotgun (WGS) entry which is preliminary data.</text>
</comment>
<protein>
    <submittedName>
        <fullName evidence="1">RteC domain-containing protein</fullName>
    </submittedName>
</protein>
<gene>
    <name evidence="1" type="ORF">PQG89_03545</name>
</gene>
<dbReference type="Pfam" id="PF09357">
    <property type="entry name" value="RteC"/>
    <property type="match status" value="1"/>
</dbReference>
<evidence type="ECO:0000313" key="2">
    <source>
        <dbReference type="Proteomes" id="UP001213646"/>
    </source>
</evidence>
<sequence>MKSFVYNLEKDIEKKLKKIESADLNILKKSLEASLVLGDAFQKMKEFISTYTFRDEVEEIEFFKVIKPRLFYRLIYYRKIYNIEMNRPVGVESQRAYLIDEIKAINRYNAKRSDFVRYYRSGLTHMDSMYYLRGSIDTALYLESFHHERDPSFSTNCDFKVARILANELLIQYLTKELEVFEQRQVEQSLPRVRLTWNGTKTELVEQIFAWDSRKVFGNIPLTRLAEYIQTVFNIELDKNFSRTFGDMRIRNRQTPFLDSLKEALLKRMNRLNHNRGKNKNE</sequence>
<dbReference type="AlphaFoldDB" id="A0AAW6I4F9"/>
<accession>A0AAW6I4F9</accession>
<proteinExistence type="predicted"/>